<dbReference type="Gene3D" id="1.10.150.450">
    <property type="match status" value="1"/>
</dbReference>
<dbReference type="InterPro" id="IPR023214">
    <property type="entry name" value="HAD_sf"/>
</dbReference>
<dbReference type="STRING" id="670307.HYPDE_40968"/>
<dbReference type="Pfam" id="PF00702">
    <property type="entry name" value="Hydrolase"/>
    <property type="match status" value="1"/>
</dbReference>
<dbReference type="SFLD" id="SFLDG01132">
    <property type="entry name" value="C1.5.3:_5'-Nucleotidase_Like"/>
    <property type="match status" value="1"/>
</dbReference>
<dbReference type="RefSeq" id="WP_015599876.1">
    <property type="nucleotide sequence ID" value="NC_021172.1"/>
</dbReference>
<dbReference type="AlphaFoldDB" id="N0BC88"/>
<dbReference type="InterPro" id="IPR036412">
    <property type="entry name" value="HAD-like_sf"/>
</dbReference>
<dbReference type="KEGG" id="hdt:HYPDE_40968"/>
<sequence>MEATASISDPATASATAMRRGFSHVHTWIFDLDNTLYPASCNLFAQVDRRMSEYIAKAIGVPREHARHLQKAYYRQFGTTLAGLMQVHKLQPGPFLEYVHDIDLSVVPELPELAAAIAALPGRRLIFTNGSRRHAENVARRLGVLELFEDICDIAALGYVPKPERAAFNQLLKLHGVASPQSAMFEDMPHNLEVASELGMTTVLVHSDYIDHPAQMKIRDWRELPGHIHYLTRDLTNFLKTDVVPKDQPFTRAR</sequence>
<dbReference type="PANTHER" id="PTHR12725:SF117">
    <property type="entry name" value="HALOACID DEHALOGENASE-LIKE HYDROLASE"/>
    <property type="match status" value="1"/>
</dbReference>
<evidence type="ECO:0000313" key="2">
    <source>
        <dbReference type="Proteomes" id="UP000005952"/>
    </source>
</evidence>
<dbReference type="OrthoDB" id="9803141at2"/>
<dbReference type="EMBL" id="CP005587">
    <property type="protein sequence ID" value="AGK59862.1"/>
    <property type="molecule type" value="Genomic_DNA"/>
</dbReference>
<dbReference type="PANTHER" id="PTHR12725">
    <property type="entry name" value="HALOACID DEHALOGENASE-LIKE HYDROLASE"/>
    <property type="match status" value="1"/>
</dbReference>
<proteinExistence type="predicted"/>
<gene>
    <name evidence="1" type="ORF">HYPDE_40968</name>
</gene>
<keyword evidence="2" id="KW-1185">Reference proteome</keyword>
<dbReference type="SFLD" id="SFLDS00003">
    <property type="entry name" value="Haloacid_Dehalogenase"/>
    <property type="match status" value="1"/>
</dbReference>
<reference evidence="1 2" key="1">
    <citation type="journal article" date="2013" name="Genome Announc.">
        <title>Genome sequences for three denitrifying bacterial strains isolated from a uranium- and nitrate-contaminated subsurface environment.</title>
        <authorList>
            <person name="Venkatramanan R."/>
            <person name="Prakash O."/>
            <person name="Woyke T."/>
            <person name="Chain P."/>
            <person name="Goodwin L.A."/>
            <person name="Watson D."/>
            <person name="Brooks S."/>
            <person name="Kostka J.E."/>
            <person name="Green S.J."/>
        </authorList>
    </citation>
    <scope>NUCLEOTIDE SEQUENCE [LARGE SCALE GENOMIC DNA]</scope>
    <source>
        <strain evidence="1 2">1NES1</strain>
    </source>
</reference>
<organism evidence="1 2">
    <name type="scientific">Hyphomicrobium denitrificans 1NES1</name>
    <dbReference type="NCBI Taxonomy" id="670307"/>
    <lineage>
        <taxon>Bacteria</taxon>
        <taxon>Pseudomonadati</taxon>
        <taxon>Pseudomonadota</taxon>
        <taxon>Alphaproteobacteria</taxon>
        <taxon>Hyphomicrobiales</taxon>
        <taxon>Hyphomicrobiaceae</taxon>
        <taxon>Hyphomicrobium</taxon>
    </lineage>
</organism>
<accession>N0BC88</accession>
<dbReference type="SFLD" id="SFLDG01129">
    <property type="entry name" value="C1.5:_HAD__Beta-PGM__Phosphata"/>
    <property type="match status" value="1"/>
</dbReference>
<evidence type="ECO:0000313" key="1">
    <source>
        <dbReference type="EMBL" id="AGK59862.1"/>
    </source>
</evidence>
<dbReference type="Gene3D" id="3.40.50.1000">
    <property type="entry name" value="HAD superfamily/HAD-like"/>
    <property type="match status" value="1"/>
</dbReference>
<dbReference type="NCBIfam" id="TIGR01509">
    <property type="entry name" value="HAD-SF-IA-v3"/>
    <property type="match status" value="1"/>
</dbReference>
<dbReference type="Proteomes" id="UP000005952">
    <property type="component" value="Chromosome"/>
</dbReference>
<dbReference type="InterPro" id="IPR010237">
    <property type="entry name" value="Pyr-5-nucltdase"/>
</dbReference>
<dbReference type="NCBIfam" id="TIGR01993">
    <property type="entry name" value="Pyr-5-nucltdase"/>
    <property type="match status" value="1"/>
</dbReference>
<dbReference type="eggNOG" id="COG1011">
    <property type="taxonomic scope" value="Bacteria"/>
</dbReference>
<name>N0BC88_9HYPH</name>
<dbReference type="InterPro" id="IPR006439">
    <property type="entry name" value="HAD-SF_hydro_IA"/>
</dbReference>
<dbReference type="HOGENOM" id="CLU_059493_2_1_5"/>
<protein>
    <submittedName>
        <fullName evidence="1">Pyrimidine 5'-nucleotidase</fullName>
    </submittedName>
</protein>
<dbReference type="SUPFAM" id="SSF56784">
    <property type="entry name" value="HAD-like"/>
    <property type="match status" value="1"/>
</dbReference>